<dbReference type="EMBL" id="CVRB01000001">
    <property type="protein sequence ID" value="CRK81203.1"/>
    <property type="molecule type" value="Genomic_DNA"/>
</dbReference>
<evidence type="ECO:0000313" key="1">
    <source>
        <dbReference type="EMBL" id="CRK81203.1"/>
    </source>
</evidence>
<proteinExistence type="predicted"/>
<keyword evidence="2" id="KW-1185">Reference proteome</keyword>
<accession>A0A0U1NT31</accession>
<gene>
    <name evidence="1" type="ORF">BN000_01103</name>
</gene>
<dbReference type="AlphaFoldDB" id="A0A0U1NT31"/>
<protein>
    <submittedName>
        <fullName evidence="1">Uncharacterized protein</fullName>
    </submittedName>
</protein>
<reference evidence="2" key="1">
    <citation type="submission" date="2015-05" db="EMBL/GenBank/DDBJ databases">
        <authorList>
            <person name="Urmite Genomes"/>
        </authorList>
    </citation>
    <scope>NUCLEOTIDE SEQUENCE [LARGE SCALE GENOMIC DNA]</scope>
    <source>
        <strain evidence="2">LF1</strain>
    </source>
</reference>
<name>A0A0U1NT31_9BACI</name>
<sequence length="29" mass="3311">MYSVYRVGINAEVRRVVNYIAVGVIIWIG</sequence>
<organism evidence="1 2">
    <name type="scientific">Neobacillus massiliamazoniensis</name>
    <dbReference type="NCBI Taxonomy" id="1499688"/>
    <lineage>
        <taxon>Bacteria</taxon>
        <taxon>Bacillati</taxon>
        <taxon>Bacillota</taxon>
        <taxon>Bacilli</taxon>
        <taxon>Bacillales</taxon>
        <taxon>Bacillaceae</taxon>
        <taxon>Neobacillus</taxon>
    </lineage>
</organism>
<evidence type="ECO:0000313" key="2">
    <source>
        <dbReference type="Proteomes" id="UP000199087"/>
    </source>
</evidence>
<dbReference type="Proteomes" id="UP000199087">
    <property type="component" value="Unassembled WGS sequence"/>
</dbReference>